<name>A0A0L0FXK6_9EUKA</name>
<dbReference type="SUPFAM" id="SSF53639">
    <property type="entry name" value="AraD/HMP-PK domain-like"/>
    <property type="match status" value="1"/>
</dbReference>
<protein>
    <recommendedName>
        <fullName evidence="1">Class II aldolase/adducin N-terminal domain-containing protein</fullName>
    </recommendedName>
</protein>
<evidence type="ECO:0000313" key="2">
    <source>
        <dbReference type="EMBL" id="KNC81291.1"/>
    </source>
</evidence>
<dbReference type="RefSeq" id="XP_014155193.1">
    <property type="nucleotide sequence ID" value="XM_014299718.1"/>
</dbReference>
<evidence type="ECO:0000313" key="3">
    <source>
        <dbReference type="Proteomes" id="UP000054560"/>
    </source>
</evidence>
<evidence type="ECO:0000259" key="1">
    <source>
        <dbReference type="Pfam" id="PF00596"/>
    </source>
</evidence>
<dbReference type="AlphaFoldDB" id="A0A0L0FXK6"/>
<dbReference type="GO" id="GO:0005856">
    <property type="term" value="C:cytoskeleton"/>
    <property type="evidence" value="ECO:0007669"/>
    <property type="project" value="TreeGrafter"/>
</dbReference>
<organism evidence="2 3">
    <name type="scientific">Sphaeroforma arctica JP610</name>
    <dbReference type="NCBI Taxonomy" id="667725"/>
    <lineage>
        <taxon>Eukaryota</taxon>
        <taxon>Ichthyosporea</taxon>
        <taxon>Ichthyophonida</taxon>
        <taxon>Sphaeroforma</taxon>
    </lineage>
</organism>
<dbReference type="Proteomes" id="UP000054560">
    <property type="component" value="Unassembled WGS sequence"/>
</dbReference>
<sequence>MHIHHPPTMAVSAMKCGLLPLTQDSCILGKISYHNYEGIAIDKKEIESLGRDCGETNRVMMLKNHGALTLGRSVGEMFLLMYYVVKSCESQVQAFSAGGIDAVHQIPQATRELVHKQATSFNAEVGKTEFEYLRRQLNNVSTEYMN</sequence>
<feature type="domain" description="Class II aldolase/adducin N-terminal" evidence="1">
    <location>
        <begin position="1"/>
        <end position="92"/>
    </location>
</feature>
<dbReference type="InterPro" id="IPR001303">
    <property type="entry name" value="Aldolase_II/adducin_N"/>
</dbReference>
<dbReference type="EMBL" id="KQ242049">
    <property type="protein sequence ID" value="KNC81291.1"/>
    <property type="molecule type" value="Genomic_DNA"/>
</dbReference>
<reference evidence="2 3" key="1">
    <citation type="submission" date="2011-02" db="EMBL/GenBank/DDBJ databases">
        <title>The Genome Sequence of Sphaeroforma arctica JP610.</title>
        <authorList>
            <consortium name="The Broad Institute Genome Sequencing Platform"/>
            <person name="Russ C."/>
            <person name="Cuomo C."/>
            <person name="Young S.K."/>
            <person name="Zeng Q."/>
            <person name="Gargeya S."/>
            <person name="Alvarado L."/>
            <person name="Berlin A."/>
            <person name="Chapman S.B."/>
            <person name="Chen Z."/>
            <person name="Freedman E."/>
            <person name="Gellesch M."/>
            <person name="Goldberg J."/>
            <person name="Griggs A."/>
            <person name="Gujja S."/>
            <person name="Heilman E."/>
            <person name="Heiman D."/>
            <person name="Howarth C."/>
            <person name="Mehta T."/>
            <person name="Neiman D."/>
            <person name="Pearson M."/>
            <person name="Roberts A."/>
            <person name="Saif S."/>
            <person name="Shea T."/>
            <person name="Shenoy N."/>
            <person name="Sisk P."/>
            <person name="Stolte C."/>
            <person name="Sykes S."/>
            <person name="White J."/>
            <person name="Yandava C."/>
            <person name="Burger G."/>
            <person name="Gray M.W."/>
            <person name="Holland P.W.H."/>
            <person name="King N."/>
            <person name="Lang F.B.F."/>
            <person name="Roger A.J."/>
            <person name="Ruiz-Trillo I."/>
            <person name="Haas B."/>
            <person name="Nusbaum C."/>
            <person name="Birren B."/>
        </authorList>
    </citation>
    <scope>NUCLEOTIDE SEQUENCE [LARGE SCALE GENOMIC DNA]</scope>
    <source>
        <strain evidence="2 3">JP610</strain>
    </source>
</reference>
<dbReference type="GO" id="GO:0051015">
    <property type="term" value="F:actin filament binding"/>
    <property type="evidence" value="ECO:0007669"/>
    <property type="project" value="TreeGrafter"/>
</dbReference>
<dbReference type="STRING" id="667725.A0A0L0FXK6"/>
<dbReference type="InterPro" id="IPR036409">
    <property type="entry name" value="Aldolase_II/adducin_N_sf"/>
</dbReference>
<dbReference type="eggNOG" id="KOG3699">
    <property type="taxonomic scope" value="Eukaryota"/>
</dbReference>
<gene>
    <name evidence="2" type="ORF">SARC_06381</name>
</gene>
<dbReference type="OrthoDB" id="5844422at2759"/>
<dbReference type="GeneID" id="25906885"/>
<dbReference type="Gene3D" id="3.40.225.10">
    <property type="entry name" value="Class II aldolase/adducin N-terminal domain"/>
    <property type="match status" value="1"/>
</dbReference>
<dbReference type="Pfam" id="PF00596">
    <property type="entry name" value="Aldolase_II"/>
    <property type="match status" value="1"/>
</dbReference>
<proteinExistence type="predicted"/>
<dbReference type="InterPro" id="IPR051017">
    <property type="entry name" value="Aldolase-II_Adducin_sf"/>
</dbReference>
<dbReference type="PANTHER" id="PTHR10672:SF3">
    <property type="entry name" value="PROTEIN HU-LI TAI SHAO"/>
    <property type="match status" value="1"/>
</dbReference>
<accession>A0A0L0FXK6</accession>
<keyword evidence="3" id="KW-1185">Reference proteome</keyword>
<dbReference type="PANTHER" id="PTHR10672">
    <property type="entry name" value="ADDUCIN"/>
    <property type="match status" value="1"/>
</dbReference>